<reference evidence="1 2" key="1">
    <citation type="submission" date="2018-03" db="EMBL/GenBank/DDBJ databases">
        <authorList>
            <person name="Keele B.F."/>
        </authorList>
    </citation>
    <scope>NUCLEOTIDE SEQUENCE [LARGE SCALE GENOMIC DNA]</scope>
    <source>
        <strain evidence="1 2">CECT 8504</strain>
    </source>
</reference>
<dbReference type="AlphaFoldDB" id="A0A2R8BX55"/>
<dbReference type="EMBL" id="ONZF01000005">
    <property type="protein sequence ID" value="SPJ24702.1"/>
    <property type="molecule type" value="Genomic_DNA"/>
</dbReference>
<protein>
    <submittedName>
        <fullName evidence="1">Uncharacterized protein</fullName>
    </submittedName>
</protein>
<gene>
    <name evidence="1" type="ORF">PAA8504_02540</name>
</gene>
<evidence type="ECO:0000313" key="1">
    <source>
        <dbReference type="EMBL" id="SPJ24702.1"/>
    </source>
</evidence>
<keyword evidence="2" id="KW-1185">Reference proteome</keyword>
<dbReference type="PROSITE" id="PS51257">
    <property type="entry name" value="PROKAR_LIPOPROTEIN"/>
    <property type="match status" value="1"/>
</dbReference>
<name>A0A2R8BX55_9RHOB</name>
<dbReference type="Proteomes" id="UP000244912">
    <property type="component" value="Unassembled WGS sequence"/>
</dbReference>
<accession>A0A2R8BX55</accession>
<sequence length="50" mass="4925">MIRLLAAALIVLTACGEAAPPERRNPQIAVSDGVSVSVSGTASIGVAGSF</sequence>
<dbReference type="RefSeq" id="WP_181375790.1">
    <property type="nucleotide sequence ID" value="NZ_ONZF01000005.1"/>
</dbReference>
<organism evidence="1 2">
    <name type="scientific">Palleronia abyssalis</name>
    <dbReference type="NCBI Taxonomy" id="1501240"/>
    <lineage>
        <taxon>Bacteria</taxon>
        <taxon>Pseudomonadati</taxon>
        <taxon>Pseudomonadota</taxon>
        <taxon>Alphaproteobacteria</taxon>
        <taxon>Rhodobacterales</taxon>
        <taxon>Roseobacteraceae</taxon>
        <taxon>Palleronia</taxon>
    </lineage>
</organism>
<proteinExistence type="predicted"/>
<evidence type="ECO:0000313" key="2">
    <source>
        <dbReference type="Proteomes" id="UP000244912"/>
    </source>
</evidence>